<dbReference type="InterPro" id="IPR048685">
    <property type="entry name" value="COG3_C"/>
</dbReference>
<evidence type="ECO:0000259" key="10">
    <source>
        <dbReference type="Pfam" id="PF20671"/>
    </source>
</evidence>
<dbReference type="Pfam" id="PF04136">
    <property type="entry name" value="COG3_N"/>
    <property type="match status" value="1"/>
</dbReference>
<evidence type="ECO:0000256" key="7">
    <source>
        <dbReference type="ARBA" id="ARBA00023136"/>
    </source>
</evidence>
<comment type="similarity">
    <text evidence="2">Belongs to the COG3 family.</text>
</comment>
<evidence type="ECO:0000256" key="2">
    <source>
        <dbReference type="ARBA" id="ARBA00009936"/>
    </source>
</evidence>
<evidence type="ECO:0000313" key="12">
    <source>
        <dbReference type="Proteomes" id="UP001437256"/>
    </source>
</evidence>
<evidence type="ECO:0000256" key="6">
    <source>
        <dbReference type="ARBA" id="ARBA00023034"/>
    </source>
</evidence>
<dbReference type="InterPro" id="IPR048320">
    <property type="entry name" value="COG3_N"/>
</dbReference>
<comment type="subcellular location">
    <subcellularLocation>
        <location evidence="1">Golgi apparatus membrane</location>
        <topology evidence="1">Peripheral membrane protein</topology>
    </subcellularLocation>
</comment>
<accession>A0ABR2ZSH0</accession>
<evidence type="ECO:0000256" key="8">
    <source>
        <dbReference type="ARBA" id="ARBA00031339"/>
    </source>
</evidence>
<dbReference type="Pfam" id="PF20671">
    <property type="entry name" value="COG3_C"/>
    <property type="match status" value="1"/>
</dbReference>
<reference evidence="11 12" key="1">
    <citation type="submission" date="2024-05" db="EMBL/GenBank/DDBJ databases">
        <title>A draft genome resource for the thread blight pathogen Marasmius tenuissimus strain MS-2.</title>
        <authorList>
            <person name="Yulfo-Soto G.E."/>
            <person name="Baruah I.K."/>
            <person name="Amoako-Attah I."/>
            <person name="Bukari Y."/>
            <person name="Meinhardt L.W."/>
            <person name="Bailey B.A."/>
            <person name="Cohen S.P."/>
        </authorList>
    </citation>
    <scope>NUCLEOTIDE SEQUENCE [LARGE SCALE GENOMIC DNA]</scope>
    <source>
        <strain evidence="11 12">MS-2</strain>
    </source>
</reference>
<evidence type="ECO:0000313" key="11">
    <source>
        <dbReference type="EMBL" id="KAL0064526.1"/>
    </source>
</evidence>
<keyword evidence="7" id="KW-0472">Membrane</keyword>
<keyword evidence="4" id="KW-0813">Transport</keyword>
<comment type="caution">
    <text evidence="11">The sequence shown here is derived from an EMBL/GenBank/DDBJ whole genome shotgun (WGS) entry which is preliminary data.</text>
</comment>
<dbReference type="Proteomes" id="UP001437256">
    <property type="component" value="Unassembled WGS sequence"/>
</dbReference>
<keyword evidence="6" id="KW-0333">Golgi apparatus</keyword>
<evidence type="ECO:0000256" key="3">
    <source>
        <dbReference type="ARBA" id="ARBA00020976"/>
    </source>
</evidence>
<evidence type="ECO:0000256" key="4">
    <source>
        <dbReference type="ARBA" id="ARBA00022448"/>
    </source>
</evidence>
<keyword evidence="12" id="KW-1185">Reference proteome</keyword>
<gene>
    <name evidence="11" type="primary">COG3</name>
    <name evidence="11" type="ORF">AAF712_008471</name>
</gene>
<keyword evidence="5" id="KW-0653">Protein transport</keyword>
<proteinExistence type="inferred from homology"/>
<sequence>MNPRRTGTPTLNVPQRPAPVALSLEEWESKAPLDEIQSASILKVKKATEQPPFPLRFSSADSDAGSSRPATPLLASKLQVSLPSSRPATPSRLKQVGLLPKHPILTPQQFYDWYTLIERSVSHSQDAHFRAHVAMVSNHLDTCDYLTDKVEGVEREVEGMLEGWQGVEEGGKSLKESCERVLEERDRILQLEQELSQRLEYFQELEHATRMLNHPGETLVLQSDFLYMVERVDICIDYLKAHRHFREAELYLLRFTQCLTRAMTLIKMYFVGSLRAMSSDITRRLSENKSLSQATTHHLLYTRFLSLSLRQPSAASNSHSPSSLPPLLREMERRAAAHPDTLDALLAECHSAYISTRKAIVGNVVREEVRALMRGVEMGSTNALDVVELTRAGCSYLKQLCTDEFELFKEFFTTGEDHLYQYLETLCDYLYDDLRPRILHEPRLTALCEVCTVLQALMVLDVDVDAVGDSPPSSPTKGPRLHISQLLQMILQDAQTRLFFKAQAVVQSDIRHYVPSKEDMMYPGKLVTSKRSGSNADSEKASVSQLWRANENGGGDDRETWYPTLKKTVWVLEQLHEFVNPAIFEDIAEEAIALCHGSLQAASDTMLTSASNTSSSNLTDVGLLIEATLPLDSYLFLVRHLLILKEVPAKFGLESSDVVGGSSSSGTAGRKESVSSFAGFGFGMVDSGVAGGVADTLTSLLSFAGGDAAGKRTIDGTKRTINQSTRLACESVISMCTDEVCKPLRTWVESVSARAGSVNPSGVTVEEAAAPSISDLCSSFKQRCDIQLRAHTGKIKLYLGEKDVADIMTKHVLERVEEDYSWFRQVTWGLKTDGKMDWGGTEQPMDEVSLHIFLRNVCQFE</sequence>
<organism evidence="11 12">
    <name type="scientific">Marasmius tenuissimus</name>
    <dbReference type="NCBI Taxonomy" id="585030"/>
    <lineage>
        <taxon>Eukaryota</taxon>
        <taxon>Fungi</taxon>
        <taxon>Dikarya</taxon>
        <taxon>Basidiomycota</taxon>
        <taxon>Agaricomycotina</taxon>
        <taxon>Agaricomycetes</taxon>
        <taxon>Agaricomycetidae</taxon>
        <taxon>Agaricales</taxon>
        <taxon>Marasmiineae</taxon>
        <taxon>Marasmiaceae</taxon>
        <taxon>Marasmius</taxon>
    </lineage>
</organism>
<dbReference type="PANTHER" id="PTHR13302:SF8">
    <property type="entry name" value="CONSERVED OLIGOMERIC GOLGI COMPLEX SUBUNIT 3"/>
    <property type="match status" value="1"/>
</dbReference>
<feature type="domain" description="Conserved oligomeric Golgi complex subunit 3 C-terminal" evidence="10">
    <location>
        <begin position="297"/>
        <end position="653"/>
    </location>
</feature>
<dbReference type="PANTHER" id="PTHR13302">
    <property type="entry name" value="CONSERVED OLIGOMERIC GOLGI COMPLEX COMPONENT 3"/>
    <property type="match status" value="1"/>
</dbReference>
<protein>
    <recommendedName>
        <fullName evidence="3">Conserved oligomeric Golgi complex subunit 3</fullName>
    </recommendedName>
    <alternativeName>
        <fullName evidence="8">Component of oligomeric Golgi complex 3</fullName>
    </alternativeName>
</protein>
<evidence type="ECO:0000256" key="5">
    <source>
        <dbReference type="ARBA" id="ARBA00022927"/>
    </source>
</evidence>
<dbReference type="EMBL" id="JBBXMP010000060">
    <property type="protein sequence ID" value="KAL0064526.1"/>
    <property type="molecule type" value="Genomic_DNA"/>
</dbReference>
<evidence type="ECO:0000256" key="1">
    <source>
        <dbReference type="ARBA" id="ARBA00004395"/>
    </source>
</evidence>
<feature type="domain" description="Conserved oligomeric Golgi complex subunit 3 N-terminal" evidence="9">
    <location>
        <begin position="132"/>
        <end position="275"/>
    </location>
</feature>
<evidence type="ECO:0000259" key="9">
    <source>
        <dbReference type="Pfam" id="PF04136"/>
    </source>
</evidence>
<dbReference type="InterPro" id="IPR007265">
    <property type="entry name" value="COG_su3"/>
</dbReference>
<name>A0ABR2ZSH0_9AGAR</name>